<feature type="transmembrane region" description="Helical" evidence="18">
    <location>
        <begin position="219"/>
        <end position="240"/>
    </location>
</feature>
<comment type="similarity">
    <text evidence="5">Belongs to the ATG27 family.</text>
</comment>
<evidence type="ECO:0000256" key="17">
    <source>
        <dbReference type="ARBA" id="ARBA00023329"/>
    </source>
</evidence>
<keyword evidence="14" id="KW-0496">Mitochondrion</keyword>
<organism evidence="21 22">
    <name type="scientific">Obba rivulosa</name>
    <dbReference type="NCBI Taxonomy" id="1052685"/>
    <lineage>
        <taxon>Eukaryota</taxon>
        <taxon>Fungi</taxon>
        <taxon>Dikarya</taxon>
        <taxon>Basidiomycota</taxon>
        <taxon>Agaricomycotina</taxon>
        <taxon>Agaricomycetes</taxon>
        <taxon>Polyporales</taxon>
        <taxon>Gelatoporiaceae</taxon>
        <taxon>Obba</taxon>
    </lineage>
</organism>
<keyword evidence="16" id="KW-1015">Disulfide bond</keyword>
<evidence type="ECO:0000256" key="2">
    <source>
        <dbReference type="ARBA" id="ARBA00004358"/>
    </source>
</evidence>
<evidence type="ECO:0000313" key="22">
    <source>
        <dbReference type="Proteomes" id="UP000250043"/>
    </source>
</evidence>
<dbReference type="GO" id="GO:0034045">
    <property type="term" value="C:phagophore assembly site membrane"/>
    <property type="evidence" value="ECO:0007669"/>
    <property type="project" value="UniProtKB-SubCell"/>
</dbReference>
<dbReference type="GO" id="GO:0000139">
    <property type="term" value="C:Golgi membrane"/>
    <property type="evidence" value="ECO:0007669"/>
    <property type="project" value="UniProtKB-SubCell"/>
</dbReference>
<proteinExistence type="inferred from homology"/>
<gene>
    <name evidence="21" type="ORF">OBBRIDRAFT_721112</name>
</gene>
<evidence type="ECO:0000256" key="3">
    <source>
        <dbReference type="ARBA" id="ARBA00004472"/>
    </source>
</evidence>
<name>A0A8E2DT35_9APHY</name>
<evidence type="ECO:0000256" key="4">
    <source>
        <dbReference type="ARBA" id="ARBA00004614"/>
    </source>
</evidence>
<sequence length="291" mass="31940">MLRSLSLLASPILLLSLAATFASAQDDSSPFDCLVTYDGFKYDLKSLAGEQELSRRRSSPPSEIIDTVRFNLCADLTRQEEVAEEDQCPTGTRACLTKTNHKGSEPDRIFAAIPLAVSSADSMNFTTLTSPKGISMTLKGSTYPSPNTDESIPQSFNVKLICETEISNPTFLSYDGQALWIEWQATAGCGFQAPPPDAPDKPADDIENGNQPERVGSGVGYFFLLLLLAFIAYFALGAYYNYSTYGARGKDLIPHRDFWREVPYMLHDVVSHLCSAVRPRHPSSRGGYIAV</sequence>
<evidence type="ECO:0000256" key="7">
    <source>
        <dbReference type="ARBA" id="ARBA00022448"/>
    </source>
</evidence>
<evidence type="ECO:0000256" key="6">
    <source>
        <dbReference type="ARBA" id="ARBA00013776"/>
    </source>
</evidence>
<evidence type="ECO:0000259" key="20">
    <source>
        <dbReference type="PROSITE" id="PS51914"/>
    </source>
</evidence>
<dbReference type="OrthoDB" id="29460at2759"/>
<dbReference type="GO" id="GO:0015031">
    <property type="term" value="P:protein transport"/>
    <property type="evidence" value="ECO:0007669"/>
    <property type="project" value="UniProtKB-KW"/>
</dbReference>
<dbReference type="InterPro" id="IPR009011">
    <property type="entry name" value="Man6P_isomerase_rcpt-bd_dom_sf"/>
</dbReference>
<dbReference type="GO" id="GO:0030659">
    <property type="term" value="C:cytoplasmic vesicle membrane"/>
    <property type="evidence" value="ECO:0007669"/>
    <property type="project" value="UniProtKB-SubCell"/>
</dbReference>
<evidence type="ECO:0000256" key="1">
    <source>
        <dbReference type="ARBA" id="ARBA00004304"/>
    </source>
</evidence>
<keyword evidence="22" id="KW-1185">Reference proteome</keyword>
<evidence type="ECO:0000256" key="15">
    <source>
        <dbReference type="ARBA" id="ARBA00023136"/>
    </source>
</evidence>
<protein>
    <recommendedName>
        <fullName evidence="6">Autophagy-related protein 27</fullName>
    </recommendedName>
</protein>
<feature type="domain" description="MRH" evidence="20">
    <location>
        <begin position="31"/>
        <end position="191"/>
    </location>
</feature>
<dbReference type="InterPro" id="IPR044865">
    <property type="entry name" value="MRH_dom"/>
</dbReference>
<keyword evidence="9 19" id="KW-0732">Signal</keyword>
<dbReference type="PANTHER" id="PTHR15071:SF13">
    <property type="entry name" value="AUTOPHAGY-RELATED PROTEIN 27"/>
    <property type="match status" value="1"/>
</dbReference>
<dbReference type="PROSITE" id="PS51914">
    <property type="entry name" value="MRH"/>
    <property type="match status" value="1"/>
</dbReference>
<evidence type="ECO:0000256" key="9">
    <source>
        <dbReference type="ARBA" id="ARBA00022729"/>
    </source>
</evidence>
<keyword evidence="7" id="KW-0813">Transport</keyword>
<evidence type="ECO:0000256" key="8">
    <source>
        <dbReference type="ARBA" id="ARBA00022692"/>
    </source>
</evidence>
<keyword evidence="8 18" id="KW-0812">Transmembrane</keyword>
<keyword evidence="15 18" id="KW-0472">Membrane</keyword>
<dbReference type="InterPro" id="IPR018939">
    <property type="entry name" value="Autophagy-rel_prot_27"/>
</dbReference>
<keyword evidence="13" id="KW-0333">Golgi apparatus</keyword>
<evidence type="ECO:0000256" key="13">
    <source>
        <dbReference type="ARBA" id="ARBA00023034"/>
    </source>
</evidence>
<evidence type="ECO:0000313" key="21">
    <source>
        <dbReference type="EMBL" id="OCH95114.1"/>
    </source>
</evidence>
<dbReference type="Proteomes" id="UP000250043">
    <property type="component" value="Unassembled WGS sequence"/>
</dbReference>
<feature type="signal peptide" evidence="19">
    <location>
        <begin position="1"/>
        <end position="24"/>
    </location>
</feature>
<dbReference type="Pfam" id="PF09451">
    <property type="entry name" value="ATG27"/>
    <property type="match status" value="1"/>
</dbReference>
<feature type="chain" id="PRO_5034685456" description="Autophagy-related protein 27" evidence="19">
    <location>
        <begin position="25"/>
        <end position="291"/>
    </location>
</feature>
<dbReference type="Gene3D" id="2.70.130.10">
    <property type="entry name" value="Mannose-6-phosphate receptor binding domain"/>
    <property type="match status" value="1"/>
</dbReference>
<evidence type="ECO:0000256" key="12">
    <source>
        <dbReference type="ARBA" id="ARBA00023006"/>
    </source>
</evidence>
<keyword evidence="11 18" id="KW-1133">Transmembrane helix</keyword>
<dbReference type="PANTHER" id="PTHR15071">
    <property type="entry name" value="MANNOSE-6-PHOSPHATE RECEPTOR FAMILY MEMBER"/>
    <property type="match status" value="1"/>
</dbReference>
<keyword evidence="10" id="KW-0653">Protein transport</keyword>
<dbReference type="AlphaFoldDB" id="A0A8E2DT35"/>
<comment type="subcellular location">
    <subcellularLocation>
        <location evidence="2">Cytoplasmic vesicle membrane</location>
        <topology evidence="2">Single-pass type I membrane protein</topology>
    </subcellularLocation>
    <subcellularLocation>
        <location evidence="4">Golgi apparatus membrane</location>
        <topology evidence="4">Single-pass type I membrane protein</topology>
    </subcellularLocation>
    <subcellularLocation>
        <location evidence="1">Mitochondrion membrane</location>
        <topology evidence="1">Single-pass membrane protein</topology>
    </subcellularLocation>
    <subcellularLocation>
        <location evidence="3">Preautophagosomal structure membrane</location>
        <topology evidence="3">Single-pass type I membrane protein</topology>
    </subcellularLocation>
</comment>
<evidence type="ECO:0000256" key="18">
    <source>
        <dbReference type="SAM" id="Phobius"/>
    </source>
</evidence>
<dbReference type="GO" id="GO:0006914">
    <property type="term" value="P:autophagy"/>
    <property type="evidence" value="ECO:0007669"/>
    <property type="project" value="UniProtKB-KW"/>
</dbReference>
<keyword evidence="12" id="KW-0072">Autophagy</keyword>
<dbReference type="SUPFAM" id="SSF50911">
    <property type="entry name" value="Mannose 6-phosphate receptor domain"/>
    <property type="match status" value="1"/>
</dbReference>
<dbReference type="GO" id="GO:0031966">
    <property type="term" value="C:mitochondrial membrane"/>
    <property type="evidence" value="ECO:0007669"/>
    <property type="project" value="UniProtKB-SubCell"/>
</dbReference>
<accession>A0A8E2DT35</accession>
<evidence type="ECO:0000256" key="14">
    <source>
        <dbReference type="ARBA" id="ARBA00023128"/>
    </source>
</evidence>
<evidence type="ECO:0000256" key="10">
    <source>
        <dbReference type="ARBA" id="ARBA00022927"/>
    </source>
</evidence>
<evidence type="ECO:0000256" key="5">
    <source>
        <dbReference type="ARBA" id="ARBA00005363"/>
    </source>
</evidence>
<reference evidence="21 22" key="1">
    <citation type="submission" date="2016-07" db="EMBL/GenBank/DDBJ databases">
        <title>Draft genome of the white-rot fungus Obba rivulosa 3A-2.</title>
        <authorList>
            <consortium name="DOE Joint Genome Institute"/>
            <person name="Miettinen O."/>
            <person name="Riley R."/>
            <person name="Acob R."/>
            <person name="Barry K."/>
            <person name="Cullen D."/>
            <person name="De Vries R."/>
            <person name="Hainaut M."/>
            <person name="Hatakka A."/>
            <person name="Henrissat B."/>
            <person name="Hilden K."/>
            <person name="Kuo R."/>
            <person name="Labutti K."/>
            <person name="Lipzen A."/>
            <person name="Makela M.R."/>
            <person name="Sandor L."/>
            <person name="Spatafora J.W."/>
            <person name="Grigoriev I.V."/>
            <person name="Hibbett D.S."/>
        </authorList>
    </citation>
    <scope>NUCLEOTIDE SEQUENCE [LARGE SCALE GENOMIC DNA]</scope>
    <source>
        <strain evidence="21 22">3A-2</strain>
    </source>
</reference>
<evidence type="ECO:0000256" key="11">
    <source>
        <dbReference type="ARBA" id="ARBA00022989"/>
    </source>
</evidence>
<evidence type="ECO:0000256" key="16">
    <source>
        <dbReference type="ARBA" id="ARBA00023157"/>
    </source>
</evidence>
<dbReference type="EMBL" id="KV722338">
    <property type="protein sequence ID" value="OCH95114.1"/>
    <property type="molecule type" value="Genomic_DNA"/>
</dbReference>
<keyword evidence="17" id="KW-0968">Cytoplasmic vesicle</keyword>
<evidence type="ECO:0000256" key="19">
    <source>
        <dbReference type="SAM" id="SignalP"/>
    </source>
</evidence>